<keyword evidence="5 6" id="KW-0472">Membrane</keyword>
<evidence type="ECO:0000256" key="2">
    <source>
        <dbReference type="ARBA" id="ARBA00022692"/>
    </source>
</evidence>
<evidence type="ECO:0000256" key="4">
    <source>
        <dbReference type="ARBA" id="ARBA00022989"/>
    </source>
</evidence>
<keyword evidence="6" id="KW-0406">Ion transport</keyword>
<feature type="transmembrane region" description="Helical" evidence="6">
    <location>
        <begin position="94"/>
        <end position="113"/>
    </location>
</feature>
<keyword evidence="6" id="KW-0813">Transport</keyword>
<dbReference type="PANTHER" id="PTHR12483:SF24">
    <property type="entry name" value="COPPER TRANSPORTER 2-RELATED"/>
    <property type="match status" value="1"/>
</dbReference>
<proteinExistence type="inferred from homology"/>
<dbReference type="EMBL" id="JABCRI010000011">
    <property type="protein sequence ID" value="KAF8397409.1"/>
    <property type="molecule type" value="Genomic_DNA"/>
</dbReference>
<keyword evidence="6" id="KW-0186">Copper</keyword>
<accession>A0A834YWZ4</accession>
<dbReference type="GO" id="GO:0005886">
    <property type="term" value="C:plasma membrane"/>
    <property type="evidence" value="ECO:0007669"/>
    <property type="project" value="TreeGrafter"/>
</dbReference>
<dbReference type="PANTHER" id="PTHR12483">
    <property type="entry name" value="SOLUTE CARRIER FAMILY 31 COPPER TRANSPORTERS"/>
    <property type="match status" value="1"/>
</dbReference>
<dbReference type="Pfam" id="PF04145">
    <property type="entry name" value="Ctr"/>
    <property type="match status" value="1"/>
</dbReference>
<protein>
    <recommendedName>
        <fullName evidence="6">Copper transport protein</fullName>
    </recommendedName>
</protein>
<keyword evidence="4 6" id="KW-1133">Transmembrane helix</keyword>
<comment type="similarity">
    <text evidence="1 6">Belongs to the copper transporter (Ctr) (TC 1.A.56) family. SLC31A subfamily.</text>
</comment>
<evidence type="ECO:0000256" key="6">
    <source>
        <dbReference type="RuleBase" id="RU367022"/>
    </source>
</evidence>
<evidence type="ECO:0000313" key="7">
    <source>
        <dbReference type="EMBL" id="KAF8397409.1"/>
    </source>
</evidence>
<gene>
    <name evidence="7" type="ORF">HHK36_016325</name>
</gene>
<organism evidence="7 8">
    <name type="scientific">Tetracentron sinense</name>
    <name type="common">Spur-leaf</name>
    <dbReference type="NCBI Taxonomy" id="13715"/>
    <lineage>
        <taxon>Eukaryota</taxon>
        <taxon>Viridiplantae</taxon>
        <taxon>Streptophyta</taxon>
        <taxon>Embryophyta</taxon>
        <taxon>Tracheophyta</taxon>
        <taxon>Spermatophyta</taxon>
        <taxon>Magnoliopsida</taxon>
        <taxon>Trochodendrales</taxon>
        <taxon>Trochodendraceae</taxon>
        <taxon>Tetracentron</taxon>
    </lineage>
</organism>
<comment type="caution">
    <text evidence="7">The sequence shown here is derived from an EMBL/GenBank/DDBJ whole genome shotgun (WGS) entry which is preliminary data.</text>
</comment>
<dbReference type="OrthoDB" id="73901at2759"/>
<dbReference type="InterPro" id="IPR007274">
    <property type="entry name" value="Cop_transporter"/>
</dbReference>
<keyword evidence="8" id="KW-1185">Reference proteome</keyword>
<sequence length="139" mass="15190">MDDGPMRQETMKPMAFFWGKNMEMLFAGWPHNNLGMYVLALFFVLFLALAVEILSVSPALKPGMSPTVAGITHAGAHALRMSLAYLVMLSVMSYNAGIFLVTIAGHALGFFLIKRRLAVRAQAMAHEGHIPSNTLSPKV</sequence>
<evidence type="ECO:0000313" key="8">
    <source>
        <dbReference type="Proteomes" id="UP000655225"/>
    </source>
</evidence>
<keyword evidence="3 6" id="KW-0187">Copper transport</keyword>
<comment type="subcellular location">
    <subcellularLocation>
        <location evidence="6">Membrane</location>
        <topology evidence="6">Multi-pass membrane protein</topology>
    </subcellularLocation>
</comment>
<evidence type="ECO:0000256" key="3">
    <source>
        <dbReference type="ARBA" id="ARBA00022796"/>
    </source>
</evidence>
<dbReference type="AlphaFoldDB" id="A0A834YWZ4"/>
<feature type="transmembrane region" description="Helical" evidence="6">
    <location>
        <begin position="34"/>
        <end position="56"/>
    </location>
</feature>
<dbReference type="GO" id="GO:0005375">
    <property type="term" value="F:copper ion transmembrane transporter activity"/>
    <property type="evidence" value="ECO:0007669"/>
    <property type="project" value="UniProtKB-UniRule"/>
</dbReference>
<keyword evidence="2 6" id="KW-0812">Transmembrane</keyword>
<evidence type="ECO:0000256" key="5">
    <source>
        <dbReference type="ARBA" id="ARBA00023136"/>
    </source>
</evidence>
<dbReference type="Proteomes" id="UP000655225">
    <property type="component" value="Unassembled WGS sequence"/>
</dbReference>
<evidence type="ECO:0000256" key="1">
    <source>
        <dbReference type="ARBA" id="ARBA00006921"/>
    </source>
</evidence>
<dbReference type="OMA" id="HMAFFWS"/>
<name>A0A834YWZ4_TETSI</name>
<reference evidence="7 8" key="1">
    <citation type="submission" date="2020-04" db="EMBL/GenBank/DDBJ databases">
        <title>Plant Genome Project.</title>
        <authorList>
            <person name="Zhang R.-G."/>
        </authorList>
    </citation>
    <scope>NUCLEOTIDE SEQUENCE [LARGE SCALE GENOMIC DNA]</scope>
    <source>
        <strain evidence="7">YNK0</strain>
        <tissue evidence="7">Leaf</tissue>
    </source>
</reference>